<comment type="caution">
    <text evidence="2">The sequence shown here is derived from an EMBL/GenBank/DDBJ whole genome shotgun (WGS) entry which is preliminary data.</text>
</comment>
<feature type="region of interest" description="Disordered" evidence="1">
    <location>
        <begin position="1"/>
        <end position="20"/>
    </location>
</feature>
<protein>
    <submittedName>
        <fullName evidence="2">Uncharacterized protein</fullName>
    </submittedName>
</protein>
<proteinExistence type="predicted"/>
<evidence type="ECO:0000256" key="1">
    <source>
        <dbReference type="SAM" id="MobiDB-lite"/>
    </source>
</evidence>
<accession>A0AAP0I7N0</accession>
<evidence type="ECO:0000313" key="3">
    <source>
        <dbReference type="Proteomes" id="UP001417504"/>
    </source>
</evidence>
<feature type="region of interest" description="Disordered" evidence="1">
    <location>
        <begin position="57"/>
        <end position="88"/>
    </location>
</feature>
<gene>
    <name evidence="2" type="ORF">Sjap_018252</name>
</gene>
<dbReference type="AlphaFoldDB" id="A0AAP0I7N0"/>
<name>A0AAP0I7N0_9MAGN</name>
<reference evidence="2 3" key="1">
    <citation type="submission" date="2024-01" db="EMBL/GenBank/DDBJ databases">
        <title>Genome assemblies of Stephania.</title>
        <authorList>
            <person name="Yang L."/>
        </authorList>
    </citation>
    <scope>NUCLEOTIDE SEQUENCE [LARGE SCALE GENOMIC DNA]</scope>
    <source>
        <strain evidence="2">QJT</strain>
        <tissue evidence="2">Leaf</tissue>
    </source>
</reference>
<feature type="compositionally biased region" description="Low complexity" evidence="1">
    <location>
        <begin position="70"/>
        <end position="79"/>
    </location>
</feature>
<keyword evidence="3" id="KW-1185">Reference proteome</keyword>
<organism evidence="2 3">
    <name type="scientific">Stephania japonica</name>
    <dbReference type="NCBI Taxonomy" id="461633"/>
    <lineage>
        <taxon>Eukaryota</taxon>
        <taxon>Viridiplantae</taxon>
        <taxon>Streptophyta</taxon>
        <taxon>Embryophyta</taxon>
        <taxon>Tracheophyta</taxon>
        <taxon>Spermatophyta</taxon>
        <taxon>Magnoliopsida</taxon>
        <taxon>Ranunculales</taxon>
        <taxon>Menispermaceae</taxon>
        <taxon>Menispermoideae</taxon>
        <taxon>Cissampelideae</taxon>
        <taxon>Stephania</taxon>
    </lineage>
</organism>
<sequence length="105" mass="11485">MASVTTISSTALSLPSSISPSNPSLLFSLLLIQNPSTPFHRRFTNGELGFPSFLPFSAGPRKMTPKRLKPSSSKPSPRSIEAPRPLPKIKSVLNRLPANWKQSMQ</sequence>
<dbReference type="EMBL" id="JBBNAE010000007">
    <property type="protein sequence ID" value="KAK9110192.1"/>
    <property type="molecule type" value="Genomic_DNA"/>
</dbReference>
<evidence type="ECO:0000313" key="2">
    <source>
        <dbReference type="EMBL" id="KAK9110192.1"/>
    </source>
</evidence>
<dbReference type="Proteomes" id="UP001417504">
    <property type="component" value="Unassembled WGS sequence"/>
</dbReference>